<dbReference type="Gene3D" id="6.10.250.3150">
    <property type="match status" value="1"/>
</dbReference>
<dbReference type="PANTHER" id="PTHR21666:SF289">
    <property type="entry name" value="L-ALA--D-GLU ENDOPEPTIDASE"/>
    <property type="match status" value="1"/>
</dbReference>
<dbReference type="Proteomes" id="UP000230729">
    <property type="component" value="Unassembled WGS sequence"/>
</dbReference>
<organism evidence="5 6">
    <name type="scientific">Candidatus Falkowbacteria bacterium CG23_combo_of_CG06-09_8_20_14_all_49_15</name>
    <dbReference type="NCBI Taxonomy" id="1974572"/>
    <lineage>
        <taxon>Bacteria</taxon>
        <taxon>Candidatus Falkowiibacteriota</taxon>
    </lineage>
</organism>
<dbReference type="CDD" id="cd12797">
    <property type="entry name" value="M23_peptidase"/>
    <property type="match status" value="1"/>
</dbReference>
<evidence type="ECO:0000256" key="2">
    <source>
        <dbReference type="SAM" id="Coils"/>
    </source>
</evidence>
<evidence type="ECO:0000313" key="6">
    <source>
        <dbReference type="Proteomes" id="UP000230729"/>
    </source>
</evidence>
<dbReference type="Pfam" id="PF01551">
    <property type="entry name" value="Peptidase_M23"/>
    <property type="match status" value="1"/>
</dbReference>
<dbReference type="Gene3D" id="2.70.70.10">
    <property type="entry name" value="Glucose Permease (Domain IIA)"/>
    <property type="match status" value="1"/>
</dbReference>
<feature type="coiled-coil region" evidence="2">
    <location>
        <begin position="236"/>
        <end position="333"/>
    </location>
</feature>
<evidence type="ECO:0000256" key="3">
    <source>
        <dbReference type="SAM" id="MobiDB-lite"/>
    </source>
</evidence>
<accession>A0A2G9ZKJ0</accession>
<dbReference type="AlphaFoldDB" id="A0A2G9ZKJ0"/>
<comment type="caution">
    <text evidence="5">The sequence shown here is derived from an EMBL/GenBank/DDBJ whole genome shotgun (WGS) entry which is preliminary data.</text>
</comment>
<feature type="domain" description="M23ase beta-sheet core" evidence="4">
    <location>
        <begin position="379"/>
        <end position="480"/>
    </location>
</feature>
<name>A0A2G9ZKJ0_9BACT</name>
<dbReference type="EMBL" id="PCSD01000075">
    <property type="protein sequence ID" value="PIP33662.1"/>
    <property type="molecule type" value="Genomic_DNA"/>
</dbReference>
<proteinExistence type="predicted"/>
<evidence type="ECO:0000313" key="5">
    <source>
        <dbReference type="EMBL" id="PIP33662.1"/>
    </source>
</evidence>
<dbReference type="PANTHER" id="PTHR21666">
    <property type="entry name" value="PEPTIDASE-RELATED"/>
    <property type="match status" value="1"/>
</dbReference>
<keyword evidence="1" id="KW-0732">Signal</keyword>
<feature type="region of interest" description="Disordered" evidence="3">
    <location>
        <begin position="42"/>
        <end position="107"/>
    </location>
</feature>
<evidence type="ECO:0000259" key="4">
    <source>
        <dbReference type="Pfam" id="PF01551"/>
    </source>
</evidence>
<dbReference type="InterPro" id="IPR016047">
    <property type="entry name" value="M23ase_b-sheet_dom"/>
</dbReference>
<gene>
    <name evidence="5" type="ORF">COX22_03250</name>
</gene>
<sequence>MKDNLIQSALKSAHSKFFIIILLCQLILPGLAWGQEANFFNTKKSTGSDIYDRPDKAEEDDGASEDNISEQTDTPAVQDAANPKMNDEEKEPEPVTGPPDPSNDSQEKINEEIKKISNQLQNNRLKTKNIDEQQKKLDREIKTIHQGKANLTNQLAIIQNREAKIILDIETAQTKIERTNLEMKAMGLAILNHQNRIQEEVEKLASVLKIINRQDQASTMEIILLNNSLAEFINQSKYLENLNREIKDSLDSLEQRRKELEAENKKLAVQEQKLGEQKRDLEKKRAEMEAEKDNKSLLIGQLNLSEKEYQAKLAAAKAEQEEAAAEIASLEKLMRAKMAALEGEKLAFNDTGFIWPVPKNVITAYFHDPSYPFRFIFEHPGIDVRAYQSTPIRAVASGYVARAKNGGAKGYSYIMLVHGDGLSSVYGHVSRLDVKEDDYVVQGQVIGLSGGMPGTPGAGSLTTGPHLHLEIRLNGIPVDPLAYLP</sequence>
<protein>
    <recommendedName>
        <fullName evidence="4">M23ase beta-sheet core domain-containing protein</fullName>
    </recommendedName>
</protein>
<dbReference type="InterPro" id="IPR011055">
    <property type="entry name" value="Dup_hybrid_motif"/>
</dbReference>
<dbReference type="InterPro" id="IPR050570">
    <property type="entry name" value="Cell_wall_metabolism_enzyme"/>
</dbReference>
<reference evidence="5 6" key="1">
    <citation type="submission" date="2017-09" db="EMBL/GenBank/DDBJ databases">
        <title>Depth-based differentiation of microbial function through sediment-hosted aquifers and enrichment of novel symbionts in the deep terrestrial subsurface.</title>
        <authorList>
            <person name="Probst A.J."/>
            <person name="Ladd B."/>
            <person name="Jarett J.K."/>
            <person name="Geller-Mcgrath D.E."/>
            <person name="Sieber C.M."/>
            <person name="Emerson J.B."/>
            <person name="Anantharaman K."/>
            <person name="Thomas B.C."/>
            <person name="Malmstrom R."/>
            <person name="Stieglmeier M."/>
            <person name="Klingl A."/>
            <person name="Woyke T."/>
            <person name="Ryan C.M."/>
            <person name="Banfield J.F."/>
        </authorList>
    </citation>
    <scope>NUCLEOTIDE SEQUENCE [LARGE SCALE GENOMIC DNA]</scope>
    <source>
        <strain evidence="5">CG23_combo_of_CG06-09_8_20_14_all_49_15</strain>
    </source>
</reference>
<evidence type="ECO:0000256" key="1">
    <source>
        <dbReference type="ARBA" id="ARBA00022729"/>
    </source>
</evidence>
<keyword evidence="2" id="KW-0175">Coiled coil</keyword>
<dbReference type="GO" id="GO:0004222">
    <property type="term" value="F:metalloendopeptidase activity"/>
    <property type="evidence" value="ECO:0007669"/>
    <property type="project" value="TreeGrafter"/>
</dbReference>
<feature type="compositionally biased region" description="Acidic residues" evidence="3">
    <location>
        <begin position="57"/>
        <end position="68"/>
    </location>
</feature>
<dbReference type="SUPFAM" id="SSF51261">
    <property type="entry name" value="Duplicated hybrid motif"/>
    <property type="match status" value="1"/>
</dbReference>